<evidence type="ECO:0008006" key="3">
    <source>
        <dbReference type="Google" id="ProtNLM"/>
    </source>
</evidence>
<gene>
    <name evidence="1" type="ORF">HORIV_23270</name>
</gene>
<keyword evidence="2" id="KW-1185">Reference proteome</keyword>
<protein>
    <recommendedName>
        <fullName evidence="3">Solute-binding protein family 3/N-terminal domain-containing protein</fullName>
    </recommendedName>
</protein>
<dbReference type="Proteomes" id="UP000289555">
    <property type="component" value="Chromosome"/>
</dbReference>
<reference evidence="2" key="1">
    <citation type="journal article" date="2019" name="Microbiol. Resour. Announc.">
        <title>Complete Genome Sequence of Halomonas olivaria, a Moderately Halophilic Bacterium Isolated from Olive Processing Effluents, Obtained by Nanopore Sequencing.</title>
        <authorList>
            <person name="Nagata S."/>
            <person name="Ii K.M."/>
            <person name="Tsukimi T."/>
            <person name="Miura M.C."/>
            <person name="Galipon J."/>
            <person name="Arakawa K."/>
        </authorList>
    </citation>
    <scope>NUCLEOTIDE SEQUENCE [LARGE SCALE GENOMIC DNA]</scope>
    <source>
        <strain evidence="2">TYRC17</strain>
    </source>
</reference>
<evidence type="ECO:0000313" key="1">
    <source>
        <dbReference type="EMBL" id="BBI49906.1"/>
    </source>
</evidence>
<dbReference type="EMBL" id="AP019416">
    <property type="protein sequence ID" value="BBI49906.1"/>
    <property type="molecule type" value="Genomic_DNA"/>
</dbReference>
<dbReference type="SUPFAM" id="SSF53850">
    <property type="entry name" value="Periplasmic binding protein-like II"/>
    <property type="match status" value="1"/>
</dbReference>
<evidence type="ECO:0000313" key="2">
    <source>
        <dbReference type="Proteomes" id="UP000289555"/>
    </source>
</evidence>
<name>A0ABN5WZC2_9GAMM</name>
<accession>A0ABN5WZC2</accession>
<organism evidence="1 2">
    <name type="scientific">Vreelandella olivaria</name>
    <dbReference type="NCBI Taxonomy" id="390919"/>
    <lineage>
        <taxon>Bacteria</taxon>
        <taxon>Pseudomonadati</taxon>
        <taxon>Pseudomonadota</taxon>
        <taxon>Gammaproteobacteria</taxon>
        <taxon>Oceanospirillales</taxon>
        <taxon>Halomonadaceae</taxon>
        <taxon>Vreelandella</taxon>
    </lineage>
</organism>
<proteinExistence type="predicted"/>
<dbReference type="Gene3D" id="3.40.190.10">
    <property type="entry name" value="Periplasmic binding protein-like II"/>
    <property type="match status" value="2"/>
</dbReference>
<sequence length="68" mass="7640">MFEVVLPPFGQPAYFGYMARNDEESASLVEAINEVLLSMHEDGSLSELQTKWFGAPMDVPSEDFEPEI</sequence>